<evidence type="ECO:0000313" key="11">
    <source>
        <dbReference type="Proteomes" id="UP001321473"/>
    </source>
</evidence>
<dbReference type="GO" id="GO:0006887">
    <property type="term" value="P:exocytosis"/>
    <property type="evidence" value="ECO:0007669"/>
    <property type="project" value="UniProtKB-KW"/>
</dbReference>
<keyword evidence="5" id="KW-0638">Presynaptic neurotoxin</keyword>
<dbReference type="Gene3D" id="1.25.40.20">
    <property type="entry name" value="Ankyrin repeat-containing domain"/>
    <property type="match status" value="3"/>
</dbReference>
<evidence type="ECO:0000256" key="9">
    <source>
        <dbReference type="SAM" id="MobiDB-lite"/>
    </source>
</evidence>
<feature type="region of interest" description="Disordered" evidence="9">
    <location>
        <begin position="266"/>
        <end position="324"/>
    </location>
</feature>
<keyword evidence="7" id="KW-0472">Membrane</keyword>
<keyword evidence="3" id="KW-1052">Target cell membrane</keyword>
<dbReference type="InterPro" id="IPR050776">
    <property type="entry name" value="Ank_Repeat/CDKN_Inhibitor"/>
</dbReference>
<gene>
    <name evidence="10" type="ORF">V5799_012569</name>
</gene>
<comment type="subcellular location">
    <subcellularLocation>
        <location evidence="1">Target cell membrane</location>
    </subcellularLocation>
</comment>
<evidence type="ECO:0000256" key="4">
    <source>
        <dbReference type="ARBA" id="ARBA00022737"/>
    </source>
</evidence>
<evidence type="ECO:0000256" key="6">
    <source>
        <dbReference type="ARBA" id="ARBA00023043"/>
    </source>
</evidence>
<evidence type="ECO:0008006" key="12">
    <source>
        <dbReference type="Google" id="ProtNLM"/>
    </source>
</evidence>
<evidence type="ECO:0000256" key="8">
    <source>
        <dbReference type="PROSITE-ProRule" id="PRU00023"/>
    </source>
</evidence>
<evidence type="ECO:0000256" key="7">
    <source>
        <dbReference type="ARBA" id="ARBA00023298"/>
    </source>
</evidence>
<reference evidence="10 11" key="1">
    <citation type="journal article" date="2023" name="Arcadia Sci">
        <title>De novo assembly of a long-read Amblyomma americanum tick genome.</title>
        <authorList>
            <person name="Chou S."/>
            <person name="Poskanzer K.E."/>
            <person name="Rollins M."/>
            <person name="Thuy-Boun P.S."/>
        </authorList>
    </citation>
    <scope>NUCLEOTIDE SEQUENCE [LARGE SCALE GENOMIC DNA]</scope>
    <source>
        <strain evidence="10">F_SG_1</strain>
        <tissue evidence="10">Salivary glands</tissue>
    </source>
</reference>
<dbReference type="AlphaFoldDB" id="A0AAQ4EDR3"/>
<feature type="repeat" description="ANK" evidence="8">
    <location>
        <begin position="388"/>
        <end position="420"/>
    </location>
</feature>
<dbReference type="InterPro" id="IPR002110">
    <property type="entry name" value="Ankyrin_rpt"/>
</dbReference>
<evidence type="ECO:0000256" key="5">
    <source>
        <dbReference type="ARBA" id="ARBA00023028"/>
    </source>
</evidence>
<dbReference type="GO" id="GO:0044231">
    <property type="term" value="C:host cell presynaptic membrane"/>
    <property type="evidence" value="ECO:0007669"/>
    <property type="project" value="UniProtKB-KW"/>
</dbReference>
<keyword evidence="5" id="KW-0800">Toxin</keyword>
<dbReference type="PROSITE" id="PS50088">
    <property type="entry name" value="ANK_REPEAT"/>
    <property type="match status" value="3"/>
</dbReference>
<organism evidence="10 11">
    <name type="scientific">Amblyomma americanum</name>
    <name type="common">Lone star tick</name>
    <dbReference type="NCBI Taxonomy" id="6943"/>
    <lineage>
        <taxon>Eukaryota</taxon>
        <taxon>Metazoa</taxon>
        <taxon>Ecdysozoa</taxon>
        <taxon>Arthropoda</taxon>
        <taxon>Chelicerata</taxon>
        <taxon>Arachnida</taxon>
        <taxon>Acari</taxon>
        <taxon>Parasitiformes</taxon>
        <taxon>Ixodida</taxon>
        <taxon>Ixodoidea</taxon>
        <taxon>Ixodidae</taxon>
        <taxon>Amblyomminae</taxon>
        <taxon>Amblyomma</taxon>
    </lineage>
</organism>
<dbReference type="PRINTS" id="PR01415">
    <property type="entry name" value="ANKYRIN"/>
</dbReference>
<dbReference type="Proteomes" id="UP001321473">
    <property type="component" value="Unassembled WGS sequence"/>
</dbReference>
<dbReference type="GO" id="GO:0044218">
    <property type="term" value="C:other organism cell membrane"/>
    <property type="evidence" value="ECO:0007669"/>
    <property type="project" value="UniProtKB-KW"/>
</dbReference>
<dbReference type="EMBL" id="JARKHS020017591">
    <property type="protein sequence ID" value="KAK8772895.1"/>
    <property type="molecule type" value="Genomic_DNA"/>
</dbReference>
<evidence type="ECO:0000313" key="10">
    <source>
        <dbReference type="EMBL" id="KAK8772895.1"/>
    </source>
</evidence>
<dbReference type="SUPFAM" id="SSF48403">
    <property type="entry name" value="Ankyrin repeat"/>
    <property type="match status" value="1"/>
</dbReference>
<keyword evidence="5" id="KW-0528">Neurotoxin</keyword>
<dbReference type="PANTHER" id="PTHR24201">
    <property type="entry name" value="ANK_REP_REGION DOMAIN-CONTAINING PROTEIN"/>
    <property type="match status" value="1"/>
</dbReference>
<dbReference type="InterPro" id="IPR036770">
    <property type="entry name" value="Ankyrin_rpt-contain_sf"/>
</dbReference>
<dbReference type="Pfam" id="PF12796">
    <property type="entry name" value="Ank_2"/>
    <property type="match status" value="2"/>
</dbReference>
<feature type="repeat" description="ANK" evidence="8">
    <location>
        <begin position="197"/>
        <end position="231"/>
    </location>
</feature>
<feature type="repeat" description="ANK" evidence="8">
    <location>
        <begin position="232"/>
        <end position="254"/>
    </location>
</feature>
<accession>A0AAQ4EDR3</accession>
<name>A0AAQ4EDR3_AMBAM</name>
<keyword evidence="11" id="KW-1185">Reference proteome</keyword>
<protein>
    <recommendedName>
        <fullName evidence="12">Ankyrin repeat protein</fullName>
    </recommendedName>
</protein>
<proteinExistence type="predicted"/>
<keyword evidence="7" id="KW-1053">Target membrane</keyword>
<feature type="compositionally biased region" description="Polar residues" evidence="9">
    <location>
        <begin position="266"/>
        <end position="280"/>
    </location>
</feature>
<sequence length="485" mass="51641">MAVEKRCCVLPSSDEEDETEVKPVIVGVTQRHPKASRLLRPCSMEGSDIEATLSRRLHEAVRAGDAAGVAASLSSGIVLADDPNKDCGGCTAILEATRHDQPAVASVLLDFGCDPCLGDNRGWTALHEVFRSPAVAKLLFERAALSWKGVADSVYGLTPLHACVKAAVASHTAPTEEQLEVIREVASRCKGDARNLYGDTCLHLAASGRHDRPEVVRVLLDAAHIRNAQNDRGETALHVALTKGHYKTAALLIELPLADKSRKQSIADSVAGSSQSSVRTSGADHHVTSNGGASADDSGVEETQSLSEAENGDEASDKLVSAPPETPQVTELLTAFADKNTQTVDLLDPSLCDRFGQTVLHYCASQNVVQLLESLLQNYGVRDVQDLRGETALHVAARRGHDKCVELLLDFGADAGIRNDEGMTPLDLAVAAGFAGAAKILCKNATEPLLRNADAVRRNDSVRRCTVIGKMFLEHSAQMKESGLG</sequence>
<evidence type="ECO:0000256" key="3">
    <source>
        <dbReference type="ARBA" id="ARBA00022537"/>
    </source>
</evidence>
<keyword evidence="2" id="KW-0268">Exocytosis</keyword>
<dbReference type="SMART" id="SM00248">
    <property type="entry name" value="ANK"/>
    <property type="match status" value="8"/>
</dbReference>
<evidence type="ECO:0000256" key="2">
    <source>
        <dbReference type="ARBA" id="ARBA00022483"/>
    </source>
</evidence>
<comment type="caution">
    <text evidence="10">The sequence shown here is derived from an EMBL/GenBank/DDBJ whole genome shotgun (WGS) entry which is preliminary data.</text>
</comment>
<dbReference type="PROSITE" id="PS50297">
    <property type="entry name" value="ANK_REP_REGION"/>
    <property type="match status" value="2"/>
</dbReference>
<evidence type="ECO:0000256" key="1">
    <source>
        <dbReference type="ARBA" id="ARBA00004175"/>
    </source>
</evidence>
<keyword evidence="6 8" id="KW-0040">ANK repeat</keyword>
<keyword evidence="4" id="KW-0677">Repeat</keyword>